<name>A0A0A1MYV1_9BACI</name>
<dbReference type="PANTHER" id="PTHR11538">
    <property type="entry name" value="PHENYLALANYL-TRNA SYNTHETASE"/>
    <property type="match status" value="1"/>
</dbReference>
<dbReference type="PROSITE" id="PS50862">
    <property type="entry name" value="AA_TRNA_LIGASE_II"/>
    <property type="match status" value="1"/>
</dbReference>
<dbReference type="STRING" id="545501.BN997_03879"/>
<dbReference type="InterPro" id="IPR010978">
    <property type="entry name" value="tRNA-bd_arm"/>
</dbReference>
<dbReference type="InterPro" id="IPR045864">
    <property type="entry name" value="aa-tRNA-synth_II/BPL/LPL"/>
</dbReference>
<evidence type="ECO:0000259" key="14">
    <source>
        <dbReference type="PROSITE" id="PS50862"/>
    </source>
</evidence>
<protein>
    <recommendedName>
        <fullName evidence="13">Phenylalanine--tRNA ligase alpha subunit</fullName>
        <ecNumber evidence="13">6.1.1.20</ecNumber>
    </recommendedName>
    <alternativeName>
        <fullName evidence="13">Phenylalanyl-tRNA synthetase alpha subunit</fullName>
        <shortName evidence="13">PheRS</shortName>
    </alternativeName>
</protein>
<keyword evidence="9 13" id="KW-0460">Magnesium</keyword>
<dbReference type="Gene3D" id="3.30.930.10">
    <property type="entry name" value="Bira Bifunctional Protein, Domain 2"/>
    <property type="match status" value="1"/>
</dbReference>
<evidence type="ECO:0000256" key="8">
    <source>
        <dbReference type="ARBA" id="ARBA00022840"/>
    </source>
</evidence>
<evidence type="ECO:0000256" key="12">
    <source>
        <dbReference type="ARBA" id="ARBA00049255"/>
    </source>
</evidence>
<dbReference type="Proteomes" id="UP000040453">
    <property type="component" value="Unassembled WGS sequence"/>
</dbReference>
<accession>A0A0A1MYV1</accession>
<dbReference type="GO" id="GO:0000049">
    <property type="term" value="F:tRNA binding"/>
    <property type="evidence" value="ECO:0007669"/>
    <property type="project" value="InterPro"/>
</dbReference>
<dbReference type="CDD" id="cd00496">
    <property type="entry name" value="PheRS_alpha_core"/>
    <property type="match status" value="1"/>
</dbReference>
<dbReference type="HAMAP" id="MF_00281">
    <property type="entry name" value="Phe_tRNA_synth_alpha1"/>
    <property type="match status" value="1"/>
</dbReference>
<evidence type="ECO:0000256" key="5">
    <source>
        <dbReference type="ARBA" id="ARBA00022598"/>
    </source>
</evidence>
<evidence type="ECO:0000256" key="3">
    <source>
        <dbReference type="ARBA" id="ARBA00011209"/>
    </source>
</evidence>
<evidence type="ECO:0000313" key="15">
    <source>
        <dbReference type="EMBL" id="CEI83951.1"/>
    </source>
</evidence>
<comment type="cofactor">
    <cofactor evidence="13">
        <name>Mg(2+)</name>
        <dbReference type="ChEBI" id="CHEBI:18420"/>
    </cofactor>
    <text evidence="13">Binds 2 magnesium ions per tetramer.</text>
</comment>
<dbReference type="AlphaFoldDB" id="A0A0A1MYV1"/>
<keyword evidence="6 13" id="KW-0479">Metal-binding</keyword>
<dbReference type="EC" id="6.1.1.20" evidence="13"/>
<dbReference type="InterPro" id="IPR004188">
    <property type="entry name" value="Phe-tRNA_ligase_II_N"/>
</dbReference>
<dbReference type="InterPro" id="IPR006195">
    <property type="entry name" value="aa-tRNA-synth_II"/>
</dbReference>
<dbReference type="FunFam" id="3.30.930.10:FF:000003">
    <property type="entry name" value="Phenylalanine--tRNA ligase alpha subunit"/>
    <property type="match status" value="1"/>
</dbReference>
<evidence type="ECO:0000256" key="4">
    <source>
        <dbReference type="ARBA" id="ARBA00022490"/>
    </source>
</evidence>
<dbReference type="InterPro" id="IPR004529">
    <property type="entry name" value="Phe-tRNA-synth_IIc_asu"/>
</dbReference>
<keyword evidence="7 13" id="KW-0547">Nucleotide-binding</keyword>
<evidence type="ECO:0000256" key="10">
    <source>
        <dbReference type="ARBA" id="ARBA00022917"/>
    </source>
</evidence>
<dbReference type="SUPFAM" id="SSF55681">
    <property type="entry name" value="Class II aaRS and biotin synthetases"/>
    <property type="match status" value="1"/>
</dbReference>
<evidence type="ECO:0000256" key="13">
    <source>
        <dbReference type="HAMAP-Rule" id="MF_00281"/>
    </source>
</evidence>
<evidence type="ECO:0000256" key="2">
    <source>
        <dbReference type="ARBA" id="ARBA00010207"/>
    </source>
</evidence>
<keyword evidence="10 13" id="KW-0648">Protein biosynthesis</keyword>
<gene>
    <name evidence="13 15" type="primary">pheS</name>
    <name evidence="15" type="ORF">BN997_03879</name>
</gene>
<dbReference type="InterPro" id="IPR022911">
    <property type="entry name" value="Phe_tRNA_ligase_alpha1_bac"/>
</dbReference>
<dbReference type="InterPro" id="IPR002319">
    <property type="entry name" value="Phenylalanyl-tRNA_Synthase"/>
</dbReference>
<proteinExistence type="inferred from homology"/>
<dbReference type="EMBL" id="CDGG01000001">
    <property type="protein sequence ID" value="CEI83951.1"/>
    <property type="molecule type" value="Genomic_DNA"/>
</dbReference>
<keyword evidence="11 13" id="KW-0030">Aminoacyl-tRNA synthetase</keyword>
<dbReference type="GO" id="GO:0004826">
    <property type="term" value="F:phenylalanine-tRNA ligase activity"/>
    <property type="evidence" value="ECO:0007669"/>
    <property type="project" value="UniProtKB-UniRule"/>
</dbReference>
<sequence length="344" mass="38983">MKEELQAIEQEALAAIEKAENSQAVQEMKVKYLGKKGSLTTVLRGMGKLSKEERPVIGELANNVRESITEALEAKTEKLEREALNEQLETETIDVTLPGNPVHVGGRHLLTSIMEEIEDLFIGMGYEVKEGPEVETDYYNFEKLNLPKNHPARDMQDTFFITNELLLRTQTSPVQARTMEAYQGKRPIKMICPGKVYRRDTDDATHSHQFRQIEGLVVDKNITLSDLKGTLDVFAKKMFGKDREIRLRPSFFPFTEPSVEMDVSCKVCNGKGCSVCKHTGWIEILGGGMVHPRVLEMSGYDSTVYSGFAFGMGQERIAMLKYGVNDIRHFYTNDVRFLSQYHQA</sequence>
<dbReference type="Pfam" id="PF01409">
    <property type="entry name" value="tRNA-synt_2d"/>
    <property type="match status" value="1"/>
</dbReference>
<dbReference type="NCBIfam" id="TIGR00468">
    <property type="entry name" value="pheS"/>
    <property type="match status" value="1"/>
</dbReference>
<dbReference type="PANTHER" id="PTHR11538:SF41">
    <property type="entry name" value="PHENYLALANINE--TRNA LIGASE, MITOCHONDRIAL"/>
    <property type="match status" value="1"/>
</dbReference>
<dbReference type="GO" id="GO:0005524">
    <property type="term" value="F:ATP binding"/>
    <property type="evidence" value="ECO:0007669"/>
    <property type="project" value="UniProtKB-UniRule"/>
</dbReference>
<dbReference type="GO" id="GO:0016740">
    <property type="term" value="F:transferase activity"/>
    <property type="evidence" value="ECO:0007669"/>
    <property type="project" value="UniProtKB-ARBA"/>
</dbReference>
<keyword evidence="8 13" id="KW-0067">ATP-binding</keyword>
<keyword evidence="16" id="KW-1185">Reference proteome</keyword>
<dbReference type="GO" id="GO:0000287">
    <property type="term" value="F:magnesium ion binding"/>
    <property type="evidence" value="ECO:0007669"/>
    <property type="project" value="UniProtKB-UniRule"/>
</dbReference>
<evidence type="ECO:0000256" key="11">
    <source>
        <dbReference type="ARBA" id="ARBA00023146"/>
    </source>
</evidence>
<comment type="similarity">
    <text evidence="2 13">Belongs to the class-II aminoacyl-tRNA synthetase family. Phe-tRNA synthetase alpha subunit type 1 subfamily.</text>
</comment>
<dbReference type="RefSeq" id="WP_042534461.1">
    <property type="nucleotide sequence ID" value="NZ_CAXOIH010000027.1"/>
</dbReference>
<dbReference type="SUPFAM" id="SSF46589">
    <property type="entry name" value="tRNA-binding arm"/>
    <property type="match status" value="1"/>
</dbReference>
<evidence type="ECO:0000256" key="7">
    <source>
        <dbReference type="ARBA" id="ARBA00022741"/>
    </source>
</evidence>
<evidence type="ECO:0000256" key="9">
    <source>
        <dbReference type="ARBA" id="ARBA00022842"/>
    </source>
</evidence>
<dbReference type="GO" id="GO:0005737">
    <property type="term" value="C:cytoplasm"/>
    <property type="evidence" value="ECO:0007669"/>
    <property type="project" value="UniProtKB-SubCell"/>
</dbReference>
<comment type="catalytic activity">
    <reaction evidence="12 13">
        <text>tRNA(Phe) + L-phenylalanine + ATP = L-phenylalanyl-tRNA(Phe) + AMP + diphosphate + H(+)</text>
        <dbReference type="Rhea" id="RHEA:19413"/>
        <dbReference type="Rhea" id="RHEA-COMP:9668"/>
        <dbReference type="Rhea" id="RHEA-COMP:9699"/>
        <dbReference type="ChEBI" id="CHEBI:15378"/>
        <dbReference type="ChEBI" id="CHEBI:30616"/>
        <dbReference type="ChEBI" id="CHEBI:33019"/>
        <dbReference type="ChEBI" id="CHEBI:58095"/>
        <dbReference type="ChEBI" id="CHEBI:78442"/>
        <dbReference type="ChEBI" id="CHEBI:78531"/>
        <dbReference type="ChEBI" id="CHEBI:456215"/>
        <dbReference type="EC" id="6.1.1.20"/>
    </reaction>
</comment>
<dbReference type="Pfam" id="PF02912">
    <property type="entry name" value="Phe_tRNA-synt_N"/>
    <property type="match status" value="1"/>
</dbReference>
<dbReference type="GO" id="GO:0006432">
    <property type="term" value="P:phenylalanyl-tRNA aminoacylation"/>
    <property type="evidence" value="ECO:0007669"/>
    <property type="project" value="UniProtKB-UniRule"/>
</dbReference>
<feature type="binding site" evidence="13">
    <location>
        <position position="256"/>
    </location>
    <ligand>
        <name>Mg(2+)</name>
        <dbReference type="ChEBI" id="CHEBI:18420"/>
        <note>shared with beta subunit</note>
    </ligand>
</feature>
<feature type="domain" description="Aminoacyl-transfer RNA synthetases class-II family profile" evidence="14">
    <location>
        <begin position="73"/>
        <end position="340"/>
    </location>
</feature>
<evidence type="ECO:0000256" key="1">
    <source>
        <dbReference type="ARBA" id="ARBA00004496"/>
    </source>
</evidence>
<keyword evidence="4 13" id="KW-0963">Cytoplasm</keyword>
<dbReference type="GO" id="GO:0140096">
    <property type="term" value="F:catalytic activity, acting on a protein"/>
    <property type="evidence" value="ECO:0007669"/>
    <property type="project" value="UniProtKB-ARBA"/>
</dbReference>
<reference evidence="15 16" key="1">
    <citation type="submission" date="2014-11" db="EMBL/GenBank/DDBJ databases">
        <authorList>
            <person name="Urmite Genomes Urmite Genomes"/>
        </authorList>
    </citation>
    <scope>NUCLEOTIDE SEQUENCE [LARGE SCALE GENOMIC DNA]</scope>
    <source>
        <strain evidence="15 16">Oc5</strain>
    </source>
</reference>
<comment type="subcellular location">
    <subcellularLocation>
        <location evidence="1 13">Cytoplasm</location>
    </subcellularLocation>
</comment>
<evidence type="ECO:0000256" key="6">
    <source>
        <dbReference type="ARBA" id="ARBA00022723"/>
    </source>
</evidence>
<dbReference type="OrthoDB" id="9800719at2"/>
<keyword evidence="5 13" id="KW-0436">Ligase</keyword>
<evidence type="ECO:0000313" key="16">
    <source>
        <dbReference type="Proteomes" id="UP000040453"/>
    </source>
</evidence>
<organism evidence="15 16">
    <name type="scientific">Oceanobacillus oncorhynchi</name>
    <dbReference type="NCBI Taxonomy" id="545501"/>
    <lineage>
        <taxon>Bacteria</taxon>
        <taxon>Bacillati</taxon>
        <taxon>Bacillota</taxon>
        <taxon>Bacilli</taxon>
        <taxon>Bacillales</taxon>
        <taxon>Bacillaceae</taxon>
        <taxon>Oceanobacillus</taxon>
    </lineage>
</organism>
<comment type="subunit">
    <text evidence="3 13">Tetramer of two alpha and two beta subunits.</text>
</comment>